<dbReference type="PIRSF" id="PIRSF021700">
    <property type="entry name" value="3_dmu_93_MTrfase"/>
    <property type="match status" value="1"/>
</dbReference>
<feature type="domain" description="PhnB-like" evidence="1">
    <location>
        <begin position="6"/>
        <end position="131"/>
    </location>
</feature>
<sequence>MACENQKIAAFFLFEGNAEEAMNFYTELFDDAKIVHLVRYGPNEGGEEGKVMRGAFSLKGQLFMCTDSNIKHDFTFTPSVSLFVTCETEEEIDRLFAGLSEGGQVLMPLAQYPFSPKFAWVQDRFGLSWQLSLETGDAGA</sequence>
<name>A0A3E0K1R3_9BACI</name>
<dbReference type="CDD" id="cd06588">
    <property type="entry name" value="PhnB_like"/>
    <property type="match status" value="1"/>
</dbReference>
<dbReference type="AlphaFoldDB" id="A0A3E0K1R3"/>
<dbReference type="InterPro" id="IPR009725">
    <property type="entry name" value="3_dmu_93_MTrfase"/>
</dbReference>
<dbReference type="Gene3D" id="3.30.720.110">
    <property type="match status" value="1"/>
</dbReference>
<proteinExistence type="predicted"/>
<evidence type="ECO:0000313" key="2">
    <source>
        <dbReference type="EMBL" id="REJ26882.1"/>
    </source>
</evidence>
<dbReference type="Gene3D" id="3.30.720.100">
    <property type="match status" value="1"/>
</dbReference>
<dbReference type="SUPFAM" id="SSF54593">
    <property type="entry name" value="Glyoxalase/Bleomycin resistance protein/Dihydroxybiphenyl dioxygenase"/>
    <property type="match status" value="1"/>
</dbReference>
<evidence type="ECO:0000313" key="3">
    <source>
        <dbReference type="Proteomes" id="UP000257014"/>
    </source>
</evidence>
<gene>
    <name evidence="2" type="ORF">C6P37_12475</name>
</gene>
<dbReference type="InterPro" id="IPR029068">
    <property type="entry name" value="Glyas_Bleomycin-R_OHBP_Dase"/>
</dbReference>
<accession>A0A3E0K1R3</accession>
<comment type="caution">
    <text evidence="2">The sequence shown here is derived from an EMBL/GenBank/DDBJ whole genome shotgun (WGS) entry which is preliminary data.</text>
</comment>
<dbReference type="InterPro" id="IPR028973">
    <property type="entry name" value="PhnB-like"/>
</dbReference>
<dbReference type="RefSeq" id="WP_020155482.1">
    <property type="nucleotide sequence ID" value="NZ_JBAIZG010000067.1"/>
</dbReference>
<organism evidence="2 3">
    <name type="scientific">Caldibacillus debilis</name>
    <dbReference type="NCBI Taxonomy" id="301148"/>
    <lineage>
        <taxon>Bacteria</taxon>
        <taxon>Bacillati</taxon>
        <taxon>Bacillota</taxon>
        <taxon>Bacilli</taxon>
        <taxon>Bacillales</taxon>
        <taxon>Bacillaceae</taxon>
        <taxon>Caldibacillus</taxon>
    </lineage>
</organism>
<dbReference type="Pfam" id="PF06983">
    <property type="entry name" value="3-dmu-9_3-mt"/>
    <property type="match status" value="1"/>
</dbReference>
<dbReference type="EMBL" id="QEWE01000023">
    <property type="protein sequence ID" value="REJ26882.1"/>
    <property type="molecule type" value="Genomic_DNA"/>
</dbReference>
<dbReference type="PANTHER" id="PTHR33990">
    <property type="entry name" value="PROTEIN YJDN-RELATED"/>
    <property type="match status" value="1"/>
</dbReference>
<reference evidence="2 3" key="1">
    <citation type="submission" date="2018-03" db="EMBL/GenBank/DDBJ databases">
        <authorList>
            <person name="Keele B.F."/>
        </authorList>
    </citation>
    <scope>NUCLEOTIDE SEQUENCE [LARGE SCALE GENOMIC DNA]</scope>
    <source>
        <strain evidence="2">ZCTH4_d</strain>
    </source>
</reference>
<dbReference type="Proteomes" id="UP000257014">
    <property type="component" value="Unassembled WGS sequence"/>
</dbReference>
<evidence type="ECO:0000259" key="1">
    <source>
        <dbReference type="Pfam" id="PF06983"/>
    </source>
</evidence>
<dbReference type="PANTHER" id="PTHR33990:SF4">
    <property type="entry name" value="PHNB-LIKE DOMAIN-CONTAINING PROTEIN"/>
    <property type="match status" value="1"/>
</dbReference>
<protein>
    <submittedName>
        <fullName evidence="2">VOC family protein</fullName>
    </submittedName>
</protein>